<keyword evidence="9" id="KW-0496">Mitochondrion</keyword>
<evidence type="ECO:0000313" key="14">
    <source>
        <dbReference type="Proteomes" id="UP000800092"/>
    </source>
</evidence>
<dbReference type="PANTHER" id="PTHR46041">
    <property type="entry name" value="MITOCHONDRIAL INNER MEMBRANE PROTEASE SUBUNIT 2"/>
    <property type="match status" value="1"/>
</dbReference>
<dbReference type="InterPro" id="IPR036286">
    <property type="entry name" value="LexA/Signal_pep-like_sf"/>
</dbReference>
<dbReference type="Proteomes" id="UP000800092">
    <property type="component" value="Unassembled WGS sequence"/>
</dbReference>
<evidence type="ECO:0000256" key="4">
    <source>
        <dbReference type="ARBA" id="ARBA00022670"/>
    </source>
</evidence>
<accession>A0A6A6H381</accession>
<evidence type="ECO:0000256" key="2">
    <source>
        <dbReference type="ARBA" id="ARBA00007066"/>
    </source>
</evidence>
<evidence type="ECO:0000256" key="10">
    <source>
        <dbReference type="ARBA" id="ARBA00023136"/>
    </source>
</evidence>
<evidence type="ECO:0000256" key="11">
    <source>
        <dbReference type="PIRSR" id="PIRSR600223-1"/>
    </source>
</evidence>
<dbReference type="SUPFAM" id="SSF51306">
    <property type="entry name" value="LexA/Signal peptidase"/>
    <property type="match status" value="1"/>
</dbReference>
<dbReference type="GO" id="GO:0006465">
    <property type="term" value="P:signal peptide processing"/>
    <property type="evidence" value="ECO:0007669"/>
    <property type="project" value="InterPro"/>
</dbReference>
<evidence type="ECO:0000256" key="5">
    <source>
        <dbReference type="ARBA" id="ARBA00022692"/>
    </source>
</evidence>
<dbReference type="OrthoDB" id="9996127at2759"/>
<feature type="active site" evidence="11">
    <location>
        <position position="103"/>
    </location>
</feature>
<evidence type="ECO:0000256" key="3">
    <source>
        <dbReference type="ARBA" id="ARBA00013650"/>
    </source>
</evidence>
<evidence type="ECO:0000256" key="9">
    <source>
        <dbReference type="ARBA" id="ARBA00023128"/>
    </source>
</evidence>
<dbReference type="CDD" id="cd06530">
    <property type="entry name" value="S26_SPase_I"/>
    <property type="match status" value="1"/>
</dbReference>
<keyword evidence="4" id="KW-0645">Protease</keyword>
<feature type="domain" description="Peptidase S26" evidence="12">
    <location>
        <begin position="25"/>
        <end position="117"/>
    </location>
</feature>
<dbReference type="Gene3D" id="2.10.109.10">
    <property type="entry name" value="Umud Fragment, subunit A"/>
    <property type="match status" value="1"/>
</dbReference>
<dbReference type="InterPro" id="IPR000223">
    <property type="entry name" value="Pept_S26A_signal_pept_1"/>
</dbReference>
<comment type="subcellular location">
    <subcellularLocation>
        <location evidence="1">Mitochondrion inner membrane</location>
        <topology evidence="1">Single-pass membrane protein</topology>
    </subcellularLocation>
</comment>
<dbReference type="GO" id="GO:0006627">
    <property type="term" value="P:protein processing involved in protein targeting to mitochondrion"/>
    <property type="evidence" value="ECO:0007669"/>
    <property type="project" value="InterPro"/>
</dbReference>
<keyword evidence="5" id="KW-0812">Transmembrane</keyword>
<comment type="similarity">
    <text evidence="2">Belongs to the peptidase S26 family. IMP2 subfamily.</text>
</comment>
<gene>
    <name evidence="13" type="ORF">EV356DRAFT_244851</name>
</gene>
<keyword evidence="10" id="KW-0472">Membrane</keyword>
<evidence type="ECO:0000259" key="12">
    <source>
        <dbReference type="Pfam" id="PF10502"/>
    </source>
</evidence>
<sequence length="195" mass="22622">MSGFFHSFQTYRHRLSKIASDPGVRWSWQALWTVPLIIFVNDHLIEINSVDGQSMSPTLSPHFHETGSRDYLVVWKPGATQNVRRGEIVAYWSPRDPENLKIKRVIATAGDTVYPKESRFKKELVPYGHIWVEGDNWRKTRDSNDYGPISKALIIGKPKYIIWPWNRMGALSTEWHHPRTRVVPGEAEIPKEFVD</sequence>
<evidence type="ECO:0000256" key="1">
    <source>
        <dbReference type="ARBA" id="ARBA00004434"/>
    </source>
</evidence>
<evidence type="ECO:0000256" key="7">
    <source>
        <dbReference type="ARBA" id="ARBA00022801"/>
    </source>
</evidence>
<dbReference type="AlphaFoldDB" id="A0A6A6H381"/>
<dbReference type="InterPro" id="IPR019533">
    <property type="entry name" value="Peptidase_S26"/>
</dbReference>
<reference evidence="13" key="1">
    <citation type="journal article" date="2020" name="Stud. Mycol.">
        <title>101 Dothideomycetes genomes: a test case for predicting lifestyles and emergence of pathogens.</title>
        <authorList>
            <person name="Haridas S."/>
            <person name="Albert R."/>
            <person name="Binder M."/>
            <person name="Bloem J."/>
            <person name="Labutti K."/>
            <person name="Salamov A."/>
            <person name="Andreopoulos B."/>
            <person name="Baker S."/>
            <person name="Barry K."/>
            <person name="Bills G."/>
            <person name="Bluhm B."/>
            <person name="Cannon C."/>
            <person name="Castanera R."/>
            <person name="Culley D."/>
            <person name="Daum C."/>
            <person name="Ezra D."/>
            <person name="Gonzalez J."/>
            <person name="Henrissat B."/>
            <person name="Kuo A."/>
            <person name="Liang C."/>
            <person name="Lipzen A."/>
            <person name="Lutzoni F."/>
            <person name="Magnuson J."/>
            <person name="Mondo S."/>
            <person name="Nolan M."/>
            <person name="Ohm R."/>
            <person name="Pangilinan J."/>
            <person name="Park H.-J."/>
            <person name="Ramirez L."/>
            <person name="Alfaro M."/>
            <person name="Sun H."/>
            <person name="Tritt A."/>
            <person name="Yoshinaga Y."/>
            <person name="Zwiers L.-H."/>
            <person name="Turgeon B."/>
            <person name="Goodwin S."/>
            <person name="Spatafora J."/>
            <person name="Crous P."/>
            <person name="Grigoriev I."/>
        </authorList>
    </citation>
    <scope>NUCLEOTIDE SEQUENCE</scope>
    <source>
        <strain evidence="13">Tuck. ex Michener</strain>
    </source>
</reference>
<dbReference type="InterPro" id="IPR037730">
    <property type="entry name" value="IMP2"/>
</dbReference>
<keyword evidence="8" id="KW-1133">Transmembrane helix</keyword>
<dbReference type="EMBL" id="ML991814">
    <property type="protein sequence ID" value="KAF2232556.1"/>
    <property type="molecule type" value="Genomic_DNA"/>
</dbReference>
<dbReference type="PANTHER" id="PTHR46041:SF2">
    <property type="entry name" value="MITOCHONDRIAL INNER MEMBRANE PROTEASE SUBUNIT 2"/>
    <property type="match status" value="1"/>
</dbReference>
<name>A0A6A6H381_VIRVR</name>
<organism evidence="13 14">
    <name type="scientific">Viridothelium virens</name>
    <name type="common">Speckled blister lichen</name>
    <name type="synonym">Trypethelium virens</name>
    <dbReference type="NCBI Taxonomy" id="1048519"/>
    <lineage>
        <taxon>Eukaryota</taxon>
        <taxon>Fungi</taxon>
        <taxon>Dikarya</taxon>
        <taxon>Ascomycota</taxon>
        <taxon>Pezizomycotina</taxon>
        <taxon>Dothideomycetes</taxon>
        <taxon>Dothideomycetes incertae sedis</taxon>
        <taxon>Trypetheliales</taxon>
        <taxon>Trypetheliaceae</taxon>
        <taxon>Viridothelium</taxon>
    </lineage>
</organism>
<dbReference type="PRINTS" id="PR00727">
    <property type="entry name" value="LEADERPTASE"/>
</dbReference>
<evidence type="ECO:0000256" key="8">
    <source>
        <dbReference type="ARBA" id="ARBA00022989"/>
    </source>
</evidence>
<dbReference type="GO" id="GO:0042720">
    <property type="term" value="C:mitochondrial inner membrane peptidase complex"/>
    <property type="evidence" value="ECO:0007669"/>
    <property type="project" value="InterPro"/>
</dbReference>
<keyword evidence="6" id="KW-0999">Mitochondrion inner membrane</keyword>
<evidence type="ECO:0000313" key="13">
    <source>
        <dbReference type="EMBL" id="KAF2232556.1"/>
    </source>
</evidence>
<keyword evidence="7" id="KW-0378">Hydrolase</keyword>
<dbReference type="Pfam" id="PF10502">
    <property type="entry name" value="Peptidase_S26"/>
    <property type="match status" value="1"/>
</dbReference>
<protein>
    <recommendedName>
        <fullName evidence="3">Mitochondrial inner membrane protease subunit 2</fullName>
    </recommendedName>
</protein>
<keyword evidence="14" id="KW-1185">Reference proteome</keyword>
<feature type="active site" evidence="11">
    <location>
        <position position="54"/>
    </location>
</feature>
<proteinExistence type="inferred from homology"/>
<dbReference type="GO" id="GO:0004252">
    <property type="term" value="F:serine-type endopeptidase activity"/>
    <property type="evidence" value="ECO:0007669"/>
    <property type="project" value="InterPro"/>
</dbReference>
<evidence type="ECO:0000256" key="6">
    <source>
        <dbReference type="ARBA" id="ARBA00022792"/>
    </source>
</evidence>